<evidence type="ECO:0000256" key="3">
    <source>
        <dbReference type="ARBA" id="ARBA00022840"/>
    </source>
</evidence>
<evidence type="ECO:0000256" key="2">
    <source>
        <dbReference type="ARBA" id="ARBA00022763"/>
    </source>
</evidence>
<dbReference type="Proteomes" id="UP001370490">
    <property type="component" value="Unassembled WGS sequence"/>
</dbReference>
<evidence type="ECO:0000256" key="4">
    <source>
        <dbReference type="ARBA" id="ARBA00023125"/>
    </source>
</evidence>
<dbReference type="SMART" id="SM00534">
    <property type="entry name" value="MUTSac"/>
    <property type="match status" value="1"/>
</dbReference>
<dbReference type="Gene3D" id="3.40.1170.10">
    <property type="entry name" value="DNA repair protein MutS, domain I"/>
    <property type="match status" value="1"/>
</dbReference>
<evidence type="ECO:0000313" key="7">
    <source>
        <dbReference type="Proteomes" id="UP001370490"/>
    </source>
</evidence>
<comment type="caution">
    <text evidence="6">The sequence shown here is derived from an EMBL/GenBank/DDBJ whole genome shotgun (WGS) entry which is preliminary data.</text>
</comment>
<keyword evidence="2" id="KW-0227">DNA damage</keyword>
<protein>
    <submittedName>
        <fullName evidence="6">DNA mismatch repair protein MutS, core</fullName>
    </submittedName>
</protein>
<dbReference type="PANTHER" id="PTHR11361:SF35">
    <property type="entry name" value="DNA MISMATCH REPAIR PROTEIN MSH2"/>
    <property type="match status" value="1"/>
</dbReference>
<dbReference type="GO" id="GO:0032301">
    <property type="term" value="C:MutSalpha complex"/>
    <property type="evidence" value="ECO:0007669"/>
    <property type="project" value="TreeGrafter"/>
</dbReference>
<dbReference type="Gene3D" id="3.30.420.110">
    <property type="entry name" value="MutS, connector domain"/>
    <property type="match status" value="1"/>
</dbReference>
<dbReference type="PANTHER" id="PTHR11361">
    <property type="entry name" value="DNA MISMATCH REPAIR PROTEIN MUTS FAMILY MEMBER"/>
    <property type="match status" value="1"/>
</dbReference>
<dbReference type="SUPFAM" id="SSF52540">
    <property type="entry name" value="P-loop containing nucleoside triphosphate hydrolases"/>
    <property type="match status" value="1"/>
</dbReference>
<evidence type="ECO:0000313" key="6">
    <source>
        <dbReference type="EMBL" id="KAK6925216.1"/>
    </source>
</evidence>
<dbReference type="InterPro" id="IPR016151">
    <property type="entry name" value="DNA_mismatch_repair_MutS_N"/>
</dbReference>
<keyword evidence="7" id="KW-1185">Reference proteome</keyword>
<dbReference type="GO" id="GO:0030983">
    <property type="term" value="F:mismatched DNA binding"/>
    <property type="evidence" value="ECO:0007669"/>
    <property type="project" value="InterPro"/>
</dbReference>
<dbReference type="Pfam" id="PF01624">
    <property type="entry name" value="MutS_I"/>
    <property type="match status" value="1"/>
</dbReference>
<feature type="domain" description="DNA mismatch repair proteins mutS family" evidence="5">
    <location>
        <begin position="210"/>
        <end position="360"/>
    </location>
</feature>
<name>A0AAN8Z572_9MAGN</name>
<organism evidence="6 7">
    <name type="scientific">Dillenia turbinata</name>
    <dbReference type="NCBI Taxonomy" id="194707"/>
    <lineage>
        <taxon>Eukaryota</taxon>
        <taxon>Viridiplantae</taxon>
        <taxon>Streptophyta</taxon>
        <taxon>Embryophyta</taxon>
        <taxon>Tracheophyta</taxon>
        <taxon>Spermatophyta</taxon>
        <taxon>Magnoliopsida</taxon>
        <taxon>eudicotyledons</taxon>
        <taxon>Gunneridae</taxon>
        <taxon>Pentapetalae</taxon>
        <taxon>Dilleniales</taxon>
        <taxon>Dilleniaceae</taxon>
        <taxon>Dillenia</taxon>
    </lineage>
</organism>
<evidence type="ECO:0000259" key="5">
    <source>
        <dbReference type="SMART" id="SM00534"/>
    </source>
</evidence>
<dbReference type="InterPro" id="IPR027417">
    <property type="entry name" value="P-loop_NTPase"/>
</dbReference>
<keyword evidence="1" id="KW-0547">Nucleotide-binding</keyword>
<dbReference type="InterPro" id="IPR036187">
    <property type="entry name" value="DNA_mismatch_repair_MutS_sf"/>
</dbReference>
<dbReference type="EMBL" id="JBAMMX010000016">
    <property type="protein sequence ID" value="KAK6925216.1"/>
    <property type="molecule type" value="Genomic_DNA"/>
</dbReference>
<evidence type="ECO:0000256" key="1">
    <source>
        <dbReference type="ARBA" id="ARBA00022741"/>
    </source>
</evidence>
<gene>
    <name evidence="6" type="ORF">RJ641_009542</name>
</gene>
<dbReference type="Pfam" id="PF05192">
    <property type="entry name" value="MutS_III"/>
    <property type="match status" value="1"/>
</dbReference>
<reference evidence="6 7" key="1">
    <citation type="submission" date="2023-12" db="EMBL/GenBank/DDBJ databases">
        <title>A high-quality genome assembly for Dillenia turbinata (Dilleniales).</title>
        <authorList>
            <person name="Chanderbali A."/>
        </authorList>
    </citation>
    <scope>NUCLEOTIDE SEQUENCE [LARGE SCALE GENOMIC DNA]</scope>
    <source>
        <strain evidence="6">LSX21</strain>
        <tissue evidence="6">Leaf</tissue>
    </source>
</reference>
<dbReference type="AlphaFoldDB" id="A0AAN8Z572"/>
<proteinExistence type="predicted"/>
<dbReference type="GO" id="GO:0140664">
    <property type="term" value="F:ATP-dependent DNA damage sensor activity"/>
    <property type="evidence" value="ECO:0007669"/>
    <property type="project" value="InterPro"/>
</dbReference>
<dbReference type="InterPro" id="IPR007695">
    <property type="entry name" value="DNA_mismatch_repair_MutS-lik_N"/>
</dbReference>
<accession>A0AAN8Z572</accession>
<sequence length="361" mass="39701">MTTACFQGLLHCHDENATFIAKIYYHTTTALRQLGAGSDGISGVSVSGNMFETFVFDLLLERTDHIIKHYEASDSNWKLVRSGTPGNLGSFEDVLFANNDVRDSHAIVALLPNFSANGCTIGLSFIDLTKRVLGLAEFLDDSHFTNVESALLKQPLSDVNEINRRLNLVQTFVEDTQLQPDLGLHLKGISDIERMIHGLTKKRGGLPHVVGLNVLMAQVGSFVPGDKAAVSGHICIFSRVGAGDCQHASPGKIRNVCFEYWELDPLPLFYGKAKYILRVKRPCCLAWAICEHLVDMIQAPTLLPTCFHEPTPLAHDDANHKLTMLYKVEPGACDQSFGIHVAEFAIFPESVVALAREKAAE</sequence>
<dbReference type="GO" id="GO:0006298">
    <property type="term" value="P:mismatch repair"/>
    <property type="evidence" value="ECO:0007669"/>
    <property type="project" value="InterPro"/>
</dbReference>
<dbReference type="Gene3D" id="3.40.50.300">
    <property type="entry name" value="P-loop containing nucleotide triphosphate hydrolases"/>
    <property type="match status" value="2"/>
</dbReference>
<keyword evidence="4" id="KW-0238">DNA-binding</keyword>
<dbReference type="GO" id="GO:0005524">
    <property type="term" value="F:ATP binding"/>
    <property type="evidence" value="ECO:0007669"/>
    <property type="project" value="UniProtKB-KW"/>
</dbReference>
<dbReference type="InterPro" id="IPR007696">
    <property type="entry name" value="DNA_mismatch_repair_MutS_core"/>
</dbReference>
<dbReference type="GO" id="GO:0006312">
    <property type="term" value="P:mitotic recombination"/>
    <property type="evidence" value="ECO:0007669"/>
    <property type="project" value="TreeGrafter"/>
</dbReference>
<dbReference type="InterPro" id="IPR036678">
    <property type="entry name" value="MutS_con_dom_sf"/>
</dbReference>
<dbReference type="Pfam" id="PF00488">
    <property type="entry name" value="MutS_V"/>
    <property type="match status" value="1"/>
</dbReference>
<keyword evidence="3" id="KW-0067">ATP-binding</keyword>
<dbReference type="InterPro" id="IPR000432">
    <property type="entry name" value="DNA_mismatch_repair_MutS_C"/>
</dbReference>
<dbReference type="SUPFAM" id="SSF48334">
    <property type="entry name" value="DNA repair protein MutS, domain III"/>
    <property type="match status" value="1"/>
</dbReference>
<dbReference type="InterPro" id="IPR045076">
    <property type="entry name" value="MutS"/>
</dbReference>